<dbReference type="SUPFAM" id="SSF50978">
    <property type="entry name" value="WD40 repeat-like"/>
    <property type="match status" value="1"/>
</dbReference>
<dbReference type="PANTHER" id="PTHR13211">
    <property type="entry name" value="TELOMERASE CAJAL BODY PROTEIN 1"/>
    <property type="match status" value="1"/>
</dbReference>
<accession>A0A9N6ZFV2</accession>
<dbReference type="InterPro" id="IPR036322">
    <property type="entry name" value="WD40_repeat_dom_sf"/>
</dbReference>
<dbReference type="PROSITE" id="PS50082">
    <property type="entry name" value="WD_REPEATS_2"/>
    <property type="match status" value="2"/>
</dbReference>
<gene>
    <name evidence="4" type="primary">EOG090X06W9</name>
</gene>
<proteinExistence type="inferred from homology"/>
<dbReference type="PANTHER" id="PTHR13211:SF0">
    <property type="entry name" value="TELOMERASE CAJAL BODY PROTEIN 1"/>
    <property type="match status" value="1"/>
</dbReference>
<dbReference type="GO" id="GO:0003723">
    <property type="term" value="F:RNA binding"/>
    <property type="evidence" value="ECO:0007669"/>
    <property type="project" value="TreeGrafter"/>
</dbReference>
<organism evidence="4">
    <name type="scientific">Lynceus sp. MCZ IZ 141354</name>
    <dbReference type="NCBI Taxonomy" id="1930659"/>
    <lineage>
        <taxon>Eukaryota</taxon>
        <taxon>Metazoa</taxon>
        <taxon>Ecdysozoa</taxon>
        <taxon>Arthropoda</taxon>
        <taxon>Crustacea</taxon>
        <taxon>Branchiopoda</taxon>
        <taxon>Diplostraca</taxon>
        <taxon>Laevicaudata</taxon>
        <taxon>Lynceidae</taxon>
        <taxon>Lynceus</taxon>
    </lineage>
</organism>
<comment type="similarity">
    <text evidence="1">Belongs to the TCAB1 family.</text>
</comment>
<dbReference type="Gene3D" id="2.130.10.10">
    <property type="entry name" value="YVTN repeat-like/Quinoprotein amine dehydrogenase"/>
    <property type="match status" value="2"/>
</dbReference>
<dbReference type="AlphaFoldDB" id="A0A9N6ZFV2"/>
<evidence type="ECO:0000256" key="3">
    <source>
        <dbReference type="PROSITE-ProRule" id="PRU00221"/>
    </source>
</evidence>
<evidence type="ECO:0000313" key="4">
    <source>
        <dbReference type="EMBL" id="CAG4645552.1"/>
    </source>
</evidence>
<evidence type="ECO:0000256" key="2">
    <source>
        <dbReference type="ARBA" id="ARBA00041558"/>
    </source>
</evidence>
<feature type="repeat" description="WD" evidence="3">
    <location>
        <begin position="1"/>
        <end position="33"/>
    </location>
</feature>
<name>A0A9N6ZFV2_9CRUS</name>
<sequence length="303" mass="33643">MSSWDPATCLLASTCRDNPVHLWDAYNGKLVATYRYYNNVDEVEAAHSVCFDTSGERLFCGFDSKIAIFNVAVPGRDFEVRKLKEKGRVSQQGIISCISFNEAMPSLYALGSFSKTIGIYMESDANPLCLLQGQVGGVTHLKFSPDGTKLYSGGRKDPEILCWDLRSPGKILYNFQREVATNQRIYFDLDPSGSFLVSGSTSGNVRIWDSLNGDEISEPEECVQVQGASWNLHSDCVNGISLHSWLPILASTSGQRHFAEPVHDSDPDSEDPDAPLLTKKYMKRSQENAVKLWWLGDPLSLNV</sequence>
<dbReference type="InterPro" id="IPR051150">
    <property type="entry name" value="SWT21/TCAB1_mRNA_Telomere"/>
</dbReference>
<dbReference type="InterPro" id="IPR001680">
    <property type="entry name" value="WD40_rpt"/>
</dbReference>
<protein>
    <recommendedName>
        <fullName evidence="2">WD repeat-containing protein 79</fullName>
    </recommendedName>
</protein>
<dbReference type="GO" id="GO:0030576">
    <property type="term" value="P:Cajal body organization"/>
    <property type="evidence" value="ECO:0007669"/>
    <property type="project" value="TreeGrafter"/>
</dbReference>
<feature type="repeat" description="WD" evidence="3">
    <location>
        <begin position="189"/>
        <end position="218"/>
    </location>
</feature>
<dbReference type="SMART" id="SM00320">
    <property type="entry name" value="WD40"/>
    <property type="match status" value="4"/>
</dbReference>
<dbReference type="EMBL" id="OC988897">
    <property type="protein sequence ID" value="CAG4645552.1"/>
    <property type="molecule type" value="Genomic_DNA"/>
</dbReference>
<dbReference type="Pfam" id="PF00400">
    <property type="entry name" value="WD40"/>
    <property type="match status" value="2"/>
</dbReference>
<evidence type="ECO:0000256" key="1">
    <source>
        <dbReference type="ARBA" id="ARBA00038279"/>
    </source>
</evidence>
<dbReference type="GO" id="GO:0015030">
    <property type="term" value="C:Cajal body"/>
    <property type="evidence" value="ECO:0007669"/>
    <property type="project" value="TreeGrafter"/>
</dbReference>
<dbReference type="InterPro" id="IPR015943">
    <property type="entry name" value="WD40/YVTN_repeat-like_dom_sf"/>
</dbReference>
<keyword evidence="3" id="KW-0853">WD repeat</keyword>
<reference evidence="4" key="1">
    <citation type="submission" date="2021-04" db="EMBL/GenBank/DDBJ databases">
        <authorList>
            <person name="Cornetti L."/>
        </authorList>
    </citation>
    <scope>NUCLEOTIDE SEQUENCE</scope>
</reference>